<dbReference type="GO" id="GO:0009851">
    <property type="term" value="P:auxin biosynthetic process"/>
    <property type="evidence" value="ECO:0007669"/>
    <property type="project" value="UniProtKB-KW"/>
</dbReference>
<dbReference type="InterPro" id="IPR050281">
    <property type="entry name" value="Flavin_monoamine_oxidase"/>
</dbReference>
<keyword evidence="9" id="KW-1185">Reference proteome</keyword>
<keyword evidence="5" id="KW-0073">Auxin biosynthesis</keyword>
<comment type="caution">
    <text evidence="8">The sequence shown here is derived from an EMBL/GenBank/DDBJ whole genome shotgun (WGS) entry which is preliminary data.</text>
</comment>
<evidence type="ECO:0000256" key="6">
    <source>
        <dbReference type="ARBA" id="ARBA00047321"/>
    </source>
</evidence>
<evidence type="ECO:0000256" key="2">
    <source>
        <dbReference type="ARBA" id="ARBA00005833"/>
    </source>
</evidence>
<evidence type="ECO:0000313" key="9">
    <source>
        <dbReference type="Proteomes" id="UP000019678"/>
    </source>
</evidence>
<dbReference type="SUPFAM" id="SSF51905">
    <property type="entry name" value="FAD/NAD(P)-binding domain"/>
    <property type="match status" value="1"/>
</dbReference>
<dbReference type="Pfam" id="PF01593">
    <property type="entry name" value="Amino_oxidase"/>
    <property type="match status" value="1"/>
</dbReference>
<evidence type="ECO:0000256" key="5">
    <source>
        <dbReference type="ARBA" id="ARBA00023070"/>
    </source>
</evidence>
<comment type="catalytic activity">
    <reaction evidence="6">
        <text>L-tryptophan + O2 = indole-3-acetamide + CO2 + H2O</text>
        <dbReference type="Rhea" id="RHEA:16165"/>
        <dbReference type="ChEBI" id="CHEBI:15377"/>
        <dbReference type="ChEBI" id="CHEBI:15379"/>
        <dbReference type="ChEBI" id="CHEBI:16031"/>
        <dbReference type="ChEBI" id="CHEBI:16526"/>
        <dbReference type="ChEBI" id="CHEBI:57912"/>
        <dbReference type="EC" id="1.13.12.3"/>
    </reaction>
</comment>
<dbReference type="GO" id="GO:0050361">
    <property type="term" value="F:tryptophan 2-monooxygenase activity"/>
    <property type="evidence" value="ECO:0007669"/>
    <property type="project" value="UniProtKB-EC"/>
</dbReference>
<dbReference type="InterPro" id="IPR036188">
    <property type="entry name" value="FAD/NAD-bd_sf"/>
</dbReference>
<dbReference type="EMBL" id="ASRX01000010">
    <property type="protein sequence ID" value="EYF07519.1"/>
    <property type="molecule type" value="Genomic_DNA"/>
</dbReference>
<comment type="similarity">
    <text evidence="2">Belongs to the tryptophan 2-monooxygenase family.</text>
</comment>
<comment type="pathway">
    <text evidence="1">Plant hormone metabolism; auxin biosynthesis.</text>
</comment>
<evidence type="ECO:0000256" key="1">
    <source>
        <dbReference type="ARBA" id="ARBA00004814"/>
    </source>
</evidence>
<name>A0A017TE50_9BACT</name>
<evidence type="ECO:0000259" key="7">
    <source>
        <dbReference type="Pfam" id="PF01593"/>
    </source>
</evidence>
<evidence type="ECO:0000313" key="8">
    <source>
        <dbReference type="EMBL" id="EYF07519.1"/>
    </source>
</evidence>
<dbReference type="SUPFAM" id="SSF54373">
    <property type="entry name" value="FAD-linked reductases, C-terminal domain"/>
    <property type="match status" value="1"/>
</dbReference>
<reference evidence="8 9" key="1">
    <citation type="submission" date="2013-05" db="EMBL/GenBank/DDBJ databases">
        <title>Genome assembly of Chondromyces apiculatus DSM 436.</title>
        <authorList>
            <person name="Sharma G."/>
            <person name="Khatri I."/>
            <person name="Kaur C."/>
            <person name="Mayilraj S."/>
            <person name="Subramanian S."/>
        </authorList>
    </citation>
    <scope>NUCLEOTIDE SEQUENCE [LARGE SCALE GENOMIC DNA]</scope>
    <source>
        <strain evidence="8 9">DSM 436</strain>
    </source>
</reference>
<feature type="domain" description="Amine oxidase" evidence="7">
    <location>
        <begin position="39"/>
        <end position="293"/>
    </location>
</feature>
<evidence type="ECO:0000256" key="4">
    <source>
        <dbReference type="ARBA" id="ARBA00017871"/>
    </source>
</evidence>
<dbReference type="InterPro" id="IPR002937">
    <property type="entry name" value="Amino_oxidase"/>
</dbReference>
<accession>A0A017TE50</accession>
<organism evidence="8 9">
    <name type="scientific">Chondromyces apiculatus DSM 436</name>
    <dbReference type="NCBI Taxonomy" id="1192034"/>
    <lineage>
        <taxon>Bacteria</taxon>
        <taxon>Pseudomonadati</taxon>
        <taxon>Myxococcota</taxon>
        <taxon>Polyangia</taxon>
        <taxon>Polyangiales</taxon>
        <taxon>Polyangiaceae</taxon>
        <taxon>Chondromyces</taxon>
    </lineage>
</organism>
<dbReference type="Proteomes" id="UP000019678">
    <property type="component" value="Unassembled WGS sequence"/>
</dbReference>
<protein>
    <recommendedName>
        <fullName evidence="4">Tryptophan 2-monooxygenase</fullName>
        <ecNumber evidence="3">1.13.12.3</ecNumber>
    </recommendedName>
</protein>
<dbReference type="PANTHER" id="PTHR10742:SF410">
    <property type="entry name" value="LYSINE-SPECIFIC HISTONE DEMETHYLASE 2"/>
    <property type="match status" value="1"/>
</dbReference>
<dbReference type="AlphaFoldDB" id="A0A017TE50"/>
<dbReference type="STRING" id="1192034.CAP_0272"/>
<dbReference type="Gene3D" id="3.50.50.60">
    <property type="entry name" value="FAD/NAD(P)-binding domain"/>
    <property type="match status" value="1"/>
</dbReference>
<gene>
    <name evidence="8" type="ORF">CAP_0272</name>
</gene>
<evidence type="ECO:0000256" key="3">
    <source>
        <dbReference type="ARBA" id="ARBA00012535"/>
    </source>
</evidence>
<dbReference type="EC" id="1.13.12.3" evidence="3"/>
<proteinExistence type="inferred from homology"/>
<sequence>MEEPSFKDLLQLVAMNSGPLESAVELDRSSSLESAKFAAGADVLVKEGYGTFVEAFGQEVMPHVRLNAPVTKISYGASGVSVETATKERFKGRKVLVTVSTGVLASGKIAFEPALPADKREAIAGLPMGLLNKVILEFSTADVFPEDDGAALDNTWVLYGGDLGSREDDMAFVFRPMDTNTAIGFFGGDRAWELEKQPGRGKDAMTKLAVTAMSAMCKCDAGKALVKSRTTAWGSESWTHGAYSAALPGKSAMRGVLAKPVAHQVYFAGEACYNATYNGSFAAAYNSAIQASYTLLRCLKREDGGAPCK</sequence>
<dbReference type="eggNOG" id="COG1231">
    <property type="taxonomic scope" value="Bacteria"/>
</dbReference>
<dbReference type="PANTHER" id="PTHR10742">
    <property type="entry name" value="FLAVIN MONOAMINE OXIDASE"/>
    <property type="match status" value="1"/>
</dbReference>